<keyword evidence="3 6" id="KW-0256">Endoplasmic reticulum</keyword>
<dbReference type="Pfam" id="PF02453">
    <property type="entry name" value="Reticulon"/>
    <property type="match status" value="1"/>
</dbReference>
<keyword evidence="5 6" id="KW-0472">Membrane</keyword>
<proteinExistence type="predicted"/>
<dbReference type="FunCoup" id="A0A6J0PMC1">
    <property type="interactions" value="784"/>
</dbReference>
<sequence>MLCIALFGFHAYIKTEGKMPGHMLNAAESILNTIGENITKNVPKQISVRYSEEQNTFSTNKNKLLGHQKSIHQILGGGKSADFLLWRNKKISSSVLTGATATWVLFEWLQYHILTIFCLVLVIGMLIQFLWSNFSDVLSRSPSQVPRLVLPEKLFINVAVFIGAQINQFLGFIQDVACGRNLKKFLVVVASLWAAAVIGSWCNFLTLLYIGFVCAHSLPVVYEKYEDQVDDFLYNLIGQMRKRYHKVDASVFSKISKGKLESHKNE</sequence>
<evidence type="ECO:0000259" key="7">
    <source>
        <dbReference type="PROSITE" id="PS50845"/>
    </source>
</evidence>
<evidence type="ECO:0000256" key="3">
    <source>
        <dbReference type="ARBA" id="ARBA00022824"/>
    </source>
</evidence>
<dbReference type="PANTHER" id="PTHR10994">
    <property type="entry name" value="RETICULON"/>
    <property type="match status" value="1"/>
</dbReference>
<evidence type="ECO:0000256" key="5">
    <source>
        <dbReference type="ARBA" id="ARBA00023136"/>
    </source>
</evidence>
<dbReference type="InParanoid" id="A0A6J0PMC1"/>
<protein>
    <recommendedName>
        <fullName evidence="6">Reticulon-like protein</fullName>
    </recommendedName>
</protein>
<evidence type="ECO:0000256" key="1">
    <source>
        <dbReference type="ARBA" id="ARBA00004477"/>
    </source>
</evidence>
<dbReference type="PROSITE" id="PS50845">
    <property type="entry name" value="RETICULON"/>
    <property type="match status" value="1"/>
</dbReference>
<evidence type="ECO:0000313" key="9">
    <source>
        <dbReference type="RefSeq" id="XP_019708042.1"/>
    </source>
</evidence>
<evidence type="ECO:0000256" key="2">
    <source>
        <dbReference type="ARBA" id="ARBA00022692"/>
    </source>
</evidence>
<dbReference type="RefSeq" id="XP_019708042.1">
    <property type="nucleotide sequence ID" value="XM_019852483.1"/>
</dbReference>
<accession>A0A6J0PMC1</accession>
<evidence type="ECO:0000313" key="8">
    <source>
        <dbReference type="Proteomes" id="UP000504607"/>
    </source>
</evidence>
<organism evidence="8 9">
    <name type="scientific">Elaeis guineensis var. tenera</name>
    <name type="common">Oil palm</name>
    <dbReference type="NCBI Taxonomy" id="51953"/>
    <lineage>
        <taxon>Eukaryota</taxon>
        <taxon>Viridiplantae</taxon>
        <taxon>Streptophyta</taxon>
        <taxon>Embryophyta</taxon>
        <taxon>Tracheophyta</taxon>
        <taxon>Spermatophyta</taxon>
        <taxon>Magnoliopsida</taxon>
        <taxon>Liliopsida</taxon>
        <taxon>Arecaceae</taxon>
        <taxon>Arecoideae</taxon>
        <taxon>Cocoseae</taxon>
        <taxon>Elaeidinae</taxon>
        <taxon>Elaeis</taxon>
    </lineage>
</organism>
<dbReference type="Proteomes" id="UP000504607">
    <property type="component" value="Chromosome 1"/>
</dbReference>
<name>A0A6J0PMC1_ELAGV</name>
<dbReference type="OrthoDB" id="567788at2759"/>
<feature type="transmembrane region" description="Helical" evidence="6">
    <location>
        <begin position="154"/>
        <end position="173"/>
    </location>
</feature>
<dbReference type="GO" id="GO:0009617">
    <property type="term" value="P:response to bacterium"/>
    <property type="evidence" value="ECO:0007669"/>
    <property type="project" value="InterPro"/>
</dbReference>
<keyword evidence="4 6" id="KW-1133">Transmembrane helix</keyword>
<feature type="transmembrane region" description="Helical" evidence="6">
    <location>
        <begin position="185"/>
        <end position="212"/>
    </location>
</feature>
<dbReference type="GO" id="GO:0005789">
    <property type="term" value="C:endoplasmic reticulum membrane"/>
    <property type="evidence" value="ECO:0007669"/>
    <property type="project" value="UniProtKB-SubCell"/>
</dbReference>
<keyword evidence="8" id="KW-1185">Reference proteome</keyword>
<dbReference type="InterPro" id="IPR045064">
    <property type="entry name" value="Reticulon-like"/>
</dbReference>
<evidence type="ECO:0000256" key="6">
    <source>
        <dbReference type="RuleBase" id="RU363132"/>
    </source>
</evidence>
<evidence type="ECO:0000256" key="4">
    <source>
        <dbReference type="ARBA" id="ARBA00022989"/>
    </source>
</evidence>
<dbReference type="InterPro" id="IPR003388">
    <property type="entry name" value="Reticulon"/>
</dbReference>
<feature type="transmembrane region" description="Helical" evidence="6">
    <location>
        <begin position="113"/>
        <end position="134"/>
    </location>
</feature>
<keyword evidence="2 6" id="KW-0812">Transmembrane</keyword>
<gene>
    <name evidence="9" type="primary">LOC105033663</name>
</gene>
<reference evidence="9" key="1">
    <citation type="submission" date="2025-08" db="UniProtKB">
        <authorList>
            <consortium name="RefSeq"/>
        </authorList>
    </citation>
    <scope>IDENTIFICATION</scope>
</reference>
<comment type="subcellular location">
    <subcellularLocation>
        <location evidence="1 6">Endoplasmic reticulum membrane</location>
        <topology evidence="1 6">Multi-pass membrane protein</topology>
    </subcellularLocation>
</comment>
<dbReference type="AlphaFoldDB" id="A0A6J0PMC1"/>
<feature type="domain" description="Reticulon" evidence="7">
    <location>
        <begin position="80"/>
        <end position="266"/>
    </location>
</feature>
<dbReference type="PANTHER" id="PTHR10994:SF62">
    <property type="entry name" value="RETICULON-LIKE PROTEIN B8"/>
    <property type="match status" value="1"/>
</dbReference>